<dbReference type="OrthoDB" id="311329at2"/>
<dbReference type="Pfam" id="PF13372">
    <property type="entry name" value="Alginate_exp"/>
    <property type="match status" value="1"/>
</dbReference>
<evidence type="ECO:0000256" key="1">
    <source>
        <dbReference type="SAM" id="MobiDB-lite"/>
    </source>
</evidence>
<gene>
    <name evidence="3" type="ORF">THTE_2513</name>
</gene>
<feature type="compositionally biased region" description="Polar residues" evidence="1">
    <location>
        <begin position="113"/>
        <end position="122"/>
    </location>
</feature>
<dbReference type="EMBL" id="CP018477">
    <property type="protein sequence ID" value="ASV75115.1"/>
    <property type="molecule type" value="Genomic_DNA"/>
</dbReference>
<reference evidence="3 4" key="1">
    <citation type="journal article" name="Front. Microbiol.">
        <title>Sugar Metabolism of the First Thermophilic Planctomycete Thermogutta terrifontis: Comparative Genomic and Transcriptomic Approaches.</title>
        <authorList>
            <person name="Elcheninov A.G."/>
            <person name="Menzel P."/>
            <person name="Gudbergsdottir S.R."/>
            <person name="Slesarev A.I."/>
            <person name="Kadnikov V.V."/>
            <person name="Krogh A."/>
            <person name="Bonch-Osmolovskaya E.A."/>
            <person name="Peng X."/>
            <person name="Kublanov I.V."/>
        </authorList>
    </citation>
    <scope>NUCLEOTIDE SEQUENCE [LARGE SCALE GENOMIC DNA]</scope>
    <source>
        <strain evidence="3 4">R1</strain>
    </source>
</reference>
<organism evidence="3 4">
    <name type="scientific">Thermogutta terrifontis</name>
    <dbReference type="NCBI Taxonomy" id="1331910"/>
    <lineage>
        <taxon>Bacteria</taxon>
        <taxon>Pseudomonadati</taxon>
        <taxon>Planctomycetota</taxon>
        <taxon>Planctomycetia</taxon>
        <taxon>Pirellulales</taxon>
        <taxon>Thermoguttaceae</taxon>
        <taxon>Thermogutta</taxon>
    </lineage>
</organism>
<name>A0A286RGL8_9BACT</name>
<sequence length="563" mass="64716">MLPRATRWTTGFFNAESYPVVRNPFHVSMFLVAVNGLTVIALSGEPILVFPEQPGADISTLLAPDRDVVPVGKPELAPTAFEDEHDTATARSQEPTSRSDQDNQAKTSPVKESATNPTSEPRPTSVVAPKPPNPYKGVFYENDFSYLDKPNNPYFYLGDALKRNRLGDWGILDIGGEYRLRQHNEHMLNRDNNFLLQRTRIYGDLHVGERLRAYAEAIDATSAWEDLPPRPTEENRFDALNLFADAKMIDADSGDLWFRGGRQELLYGNQRLISPLDWSNTRRTFDGVKLFWRGERWNIDGFWTRPVPFSQHVNNDHNFDHPDLDQEFYGLYMTRKASCGQTLDLYYLGYAKYNDPRPFKTHTFGSRWEGKLDLWLWEIEGAYQFGEYGPADHSAGFYTLGLGRKLARLGWEPTLWFYYDWASGDEDPTDGRHETFNQLFPLGHKYFGWMDLVGRQNIEDWNLLLTMKPHPAWEIAFWWHTFRLQEARDALYDAAGNAIRQDPTGAAGRDVGSEADVTVRWTFHPRADVLFGYSHLFPGRFLKVTPGGGDQSDFYYTQLSVRF</sequence>
<accession>A0A286RGL8</accession>
<evidence type="ECO:0000259" key="2">
    <source>
        <dbReference type="Pfam" id="PF13372"/>
    </source>
</evidence>
<dbReference type="Gene3D" id="2.40.160.100">
    <property type="match status" value="1"/>
</dbReference>
<feature type="domain" description="Alginate export" evidence="2">
    <location>
        <begin position="172"/>
        <end position="546"/>
    </location>
</feature>
<feature type="region of interest" description="Disordered" evidence="1">
    <location>
        <begin position="68"/>
        <end position="133"/>
    </location>
</feature>
<dbReference type="InterPro" id="IPR025388">
    <property type="entry name" value="Alginate_export_dom"/>
</dbReference>
<evidence type="ECO:0000313" key="4">
    <source>
        <dbReference type="Proteomes" id="UP000215086"/>
    </source>
</evidence>
<proteinExistence type="predicted"/>
<protein>
    <recommendedName>
        <fullName evidence="2">Alginate export domain-containing protein</fullName>
    </recommendedName>
</protein>
<dbReference type="RefSeq" id="WP_157732005.1">
    <property type="nucleotide sequence ID" value="NZ_CP018477.1"/>
</dbReference>
<dbReference type="KEGG" id="ttf:THTE_2513"/>
<dbReference type="Proteomes" id="UP000215086">
    <property type="component" value="Chromosome"/>
</dbReference>
<evidence type="ECO:0000313" key="3">
    <source>
        <dbReference type="EMBL" id="ASV75115.1"/>
    </source>
</evidence>
<dbReference type="AlphaFoldDB" id="A0A286RGL8"/>
<keyword evidence="4" id="KW-1185">Reference proteome</keyword>
<dbReference type="InterPro" id="IPR053728">
    <property type="entry name" value="Alginate_Permeability_Chnl"/>
</dbReference>